<evidence type="ECO:0000313" key="2">
    <source>
        <dbReference type="Proteomes" id="UP000305948"/>
    </source>
</evidence>
<dbReference type="OrthoDB" id="270763at2759"/>
<proteinExistence type="predicted"/>
<gene>
    <name evidence="1" type="ORF">OE88DRAFT_1807325</name>
</gene>
<organism evidence="1 2">
    <name type="scientific">Heliocybe sulcata</name>
    <dbReference type="NCBI Taxonomy" id="5364"/>
    <lineage>
        <taxon>Eukaryota</taxon>
        <taxon>Fungi</taxon>
        <taxon>Dikarya</taxon>
        <taxon>Basidiomycota</taxon>
        <taxon>Agaricomycotina</taxon>
        <taxon>Agaricomycetes</taxon>
        <taxon>Gloeophyllales</taxon>
        <taxon>Gloeophyllaceae</taxon>
        <taxon>Heliocybe</taxon>
    </lineage>
</organism>
<sequence>MDISNTSACVAEQEHIDAQNAAVAHLPPELVFDILSYVYYGNDGIVDKLSLKACALVQSAWAEMAQQLLYREITVTAYPSGYDDVVLRAPIAPYKERGKHLGEMVRSLDIPVGKGTPALSPESVVALLRSLPRLYNLSITIVEMHEFEPSTVHELKQLVQTAGPQIRSLRFRRSGILSPILYQLLSVWPSIRFLFVAQELAAAPPVDPPGFSLQELSLNRNLPFDALMWLLSNSADSLQLLDLRDVPGSELGKYLAMNHGHRVRSLRWVHYNRATAELVRGCSRLEEVVMYTLPPSIWDLTLPRSVEHLSFRNPPWAKSPTLTHVLNAIPKLPKLRMVTADAGVRDHPDGPILQRLCDERSIPLAFDGKPPWILDDPVMPDKFPRGRSVSNFRLMN</sequence>
<keyword evidence="2" id="KW-1185">Reference proteome</keyword>
<dbReference type="AlphaFoldDB" id="A0A5C3N5G4"/>
<accession>A0A5C3N5G4</accession>
<name>A0A5C3N5G4_9AGAM</name>
<protein>
    <submittedName>
        <fullName evidence="1">Uncharacterized protein</fullName>
    </submittedName>
</protein>
<reference evidence="1 2" key="1">
    <citation type="journal article" date="2019" name="Nat. Ecol. Evol.">
        <title>Megaphylogeny resolves global patterns of mushroom evolution.</title>
        <authorList>
            <person name="Varga T."/>
            <person name="Krizsan K."/>
            <person name="Foldi C."/>
            <person name="Dima B."/>
            <person name="Sanchez-Garcia M."/>
            <person name="Sanchez-Ramirez S."/>
            <person name="Szollosi G.J."/>
            <person name="Szarkandi J.G."/>
            <person name="Papp V."/>
            <person name="Albert L."/>
            <person name="Andreopoulos W."/>
            <person name="Angelini C."/>
            <person name="Antonin V."/>
            <person name="Barry K.W."/>
            <person name="Bougher N.L."/>
            <person name="Buchanan P."/>
            <person name="Buyck B."/>
            <person name="Bense V."/>
            <person name="Catcheside P."/>
            <person name="Chovatia M."/>
            <person name="Cooper J."/>
            <person name="Damon W."/>
            <person name="Desjardin D."/>
            <person name="Finy P."/>
            <person name="Geml J."/>
            <person name="Haridas S."/>
            <person name="Hughes K."/>
            <person name="Justo A."/>
            <person name="Karasinski D."/>
            <person name="Kautmanova I."/>
            <person name="Kiss B."/>
            <person name="Kocsube S."/>
            <person name="Kotiranta H."/>
            <person name="LaButti K.M."/>
            <person name="Lechner B.E."/>
            <person name="Liimatainen K."/>
            <person name="Lipzen A."/>
            <person name="Lukacs Z."/>
            <person name="Mihaltcheva S."/>
            <person name="Morgado L.N."/>
            <person name="Niskanen T."/>
            <person name="Noordeloos M.E."/>
            <person name="Ohm R.A."/>
            <person name="Ortiz-Santana B."/>
            <person name="Ovrebo C."/>
            <person name="Racz N."/>
            <person name="Riley R."/>
            <person name="Savchenko A."/>
            <person name="Shiryaev A."/>
            <person name="Soop K."/>
            <person name="Spirin V."/>
            <person name="Szebenyi C."/>
            <person name="Tomsovsky M."/>
            <person name="Tulloss R.E."/>
            <person name="Uehling J."/>
            <person name="Grigoriev I.V."/>
            <person name="Vagvolgyi C."/>
            <person name="Papp T."/>
            <person name="Martin F.M."/>
            <person name="Miettinen O."/>
            <person name="Hibbett D.S."/>
            <person name="Nagy L.G."/>
        </authorList>
    </citation>
    <scope>NUCLEOTIDE SEQUENCE [LARGE SCALE GENOMIC DNA]</scope>
    <source>
        <strain evidence="1 2">OMC1185</strain>
    </source>
</reference>
<dbReference type="Proteomes" id="UP000305948">
    <property type="component" value="Unassembled WGS sequence"/>
</dbReference>
<evidence type="ECO:0000313" key="1">
    <source>
        <dbReference type="EMBL" id="TFK52412.1"/>
    </source>
</evidence>
<dbReference type="STRING" id="5364.A0A5C3N5G4"/>
<dbReference type="SUPFAM" id="SSF52047">
    <property type="entry name" value="RNI-like"/>
    <property type="match status" value="1"/>
</dbReference>
<dbReference type="EMBL" id="ML213509">
    <property type="protein sequence ID" value="TFK52412.1"/>
    <property type="molecule type" value="Genomic_DNA"/>
</dbReference>